<dbReference type="Pfam" id="PF02798">
    <property type="entry name" value="GST_N"/>
    <property type="match status" value="1"/>
</dbReference>
<evidence type="ECO:0000313" key="7">
    <source>
        <dbReference type="EMBL" id="KAG7170369.1"/>
    </source>
</evidence>
<evidence type="ECO:0000313" key="8">
    <source>
        <dbReference type="Proteomes" id="UP000747542"/>
    </source>
</evidence>
<dbReference type="GO" id="GO:0004364">
    <property type="term" value="F:glutathione transferase activity"/>
    <property type="evidence" value="ECO:0007669"/>
    <property type="project" value="UniProtKB-EC"/>
</dbReference>
<gene>
    <name evidence="7" type="primary">Hpgds-L2</name>
    <name evidence="7" type="ORF">Hamer_G016186</name>
</gene>
<comment type="caution">
    <text evidence="7">The sequence shown here is derived from an EMBL/GenBank/DDBJ whole genome shotgun (WGS) entry which is preliminary data.</text>
</comment>
<dbReference type="SFLD" id="SFLDS00019">
    <property type="entry name" value="Glutathione_Transferase_(cytos"/>
    <property type="match status" value="1"/>
</dbReference>
<name>A0A8J5KDA9_HOMAM</name>
<dbReference type="GO" id="GO:0004602">
    <property type="term" value="F:glutathione peroxidase activity"/>
    <property type="evidence" value="ECO:0007669"/>
    <property type="project" value="UniProtKB-ARBA"/>
</dbReference>
<keyword evidence="8" id="KW-1185">Reference proteome</keyword>
<protein>
    <recommendedName>
        <fullName evidence="1">glutathione transferase</fullName>
        <ecNumber evidence="1">2.5.1.18</ecNumber>
    </recommendedName>
</protein>
<evidence type="ECO:0000256" key="2">
    <source>
        <dbReference type="ARBA" id="ARBA00022679"/>
    </source>
</evidence>
<dbReference type="CDD" id="cd03039">
    <property type="entry name" value="GST_N_Sigma_like"/>
    <property type="match status" value="1"/>
</dbReference>
<dbReference type="SUPFAM" id="SSF52833">
    <property type="entry name" value="Thioredoxin-like"/>
    <property type="match status" value="1"/>
</dbReference>
<dbReference type="GO" id="GO:0006749">
    <property type="term" value="P:glutathione metabolic process"/>
    <property type="evidence" value="ECO:0007669"/>
    <property type="project" value="TreeGrafter"/>
</dbReference>
<evidence type="ECO:0000256" key="4">
    <source>
        <dbReference type="ARBA" id="ARBA00047960"/>
    </source>
</evidence>
<dbReference type="FunFam" id="3.40.30.10:FF:000035">
    <property type="entry name" value="hematopoietic prostaglandin D synthase"/>
    <property type="match status" value="1"/>
</dbReference>
<dbReference type="InterPro" id="IPR004045">
    <property type="entry name" value="Glutathione_S-Trfase_N"/>
</dbReference>
<dbReference type="InterPro" id="IPR036282">
    <property type="entry name" value="Glutathione-S-Trfase_C_sf"/>
</dbReference>
<sequence>MKLTSNSPTAIRAATTMPEYKLIYFNARGRAELSRWIMAYGDINYTDERIERADWPARKSTIPGGKVPVLMVDDKPLPQSLAIARYLAKQAGLIPSDDLDAAYCDALADTLSEMMAEAYKILFAKIDEDEKKKKYKDDLYPNIISPLLHRLDKRLADREWFAGGKITWADLMLGLVFQGLRKKQPTMLKEFSSVENHVNKVVALPKIKQWIDSQPETPF</sequence>
<feature type="domain" description="GST N-terminal" evidence="5">
    <location>
        <begin position="18"/>
        <end position="95"/>
    </location>
</feature>
<proteinExistence type="inferred from homology"/>
<evidence type="ECO:0000259" key="6">
    <source>
        <dbReference type="PROSITE" id="PS50405"/>
    </source>
</evidence>
<accession>A0A8J5KDA9</accession>
<reference evidence="7" key="1">
    <citation type="journal article" date="2021" name="Sci. Adv.">
        <title>The American lobster genome reveals insights on longevity, neural, and immune adaptations.</title>
        <authorList>
            <person name="Polinski J.M."/>
            <person name="Zimin A.V."/>
            <person name="Clark K.F."/>
            <person name="Kohn A.B."/>
            <person name="Sadowski N."/>
            <person name="Timp W."/>
            <person name="Ptitsyn A."/>
            <person name="Khanna P."/>
            <person name="Romanova D.Y."/>
            <person name="Williams P."/>
            <person name="Greenwood S.J."/>
            <person name="Moroz L.L."/>
            <person name="Walt D.R."/>
            <person name="Bodnar A.G."/>
        </authorList>
    </citation>
    <scope>NUCLEOTIDE SEQUENCE</scope>
    <source>
        <strain evidence="7">GMGI-L3</strain>
    </source>
</reference>
<dbReference type="InterPro" id="IPR004046">
    <property type="entry name" value="GST_C"/>
</dbReference>
<evidence type="ECO:0000256" key="1">
    <source>
        <dbReference type="ARBA" id="ARBA00012452"/>
    </source>
</evidence>
<dbReference type="EC" id="2.5.1.18" evidence="1"/>
<dbReference type="PROSITE" id="PS50404">
    <property type="entry name" value="GST_NTER"/>
    <property type="match status" value="1"/>
</dbReference>
<comment type="catalytic activity">
    <reaction evidence="4">
        <text>RX + glutathione = an S-substituted glutathione + a halide anion + H(+)</text>
        <dbReference type="Rhea" id="RHEA:16437"/>
        <dbReference type="ChEBI" id="CHEBI:15378"/>
        <dbReference type="ChEBI" id="CHEBI:16042"/>
        <dbReference type="ChEBI" id="CHEBI:17792"/>
        <dbReference type="ChEBI" id="CHEBI:57925"/>
        <dbReference type="ChEBI" id="CHEBI:90779"/>
        <dbReference type="EC" id="2.5.1.18"/>
    </reaction>
</comment>
<dbReference type="PANTHER" id="PTHR11571:SF224">
    <property type="entry name" value="HEMATOPOIETIC PROSTAGLANDIN D SYNTHASE"/>
    <property type="match status" value="1"/>
</dbReference>
<dbReference type="EMBL" id="JAHLQT010014436">
    <property type="protein sequence ID" value="KAG7170369.1"/>
    <property type="molecule type" value="Genomic_DNA"/>
</dbReference>
<comment type="similarity">
    <text evidence="3">Belongs to the GST superfamily. Sigma family.</text>
</comment>
<dbReference type="Gene3D" id="1.20.1050.10">
    <property type="match status" value="1"/>
</dbReference>
<dbReference type="CDD" id="cd03192">
    <property type="entry name" value="GST_C_Sigma_like"/>
    <property type="match status" value="1"/>
</dbReference>
<evidence type="ECO:0000256" key="3">
    <source>
        <dbReference type="ARBA" id="ARBA00038317"/>
    </source>
</evidence>
<dbReference type="PROSITE" id="PS50405">
    <property type="entry name" value="GST_CTER"/>
    <property type="match status" value="1"/>
</dbReference>
<dbReference type="Gene3D" id="3.40.30.10">
    <property type="entry name" value="Glutaredoxin"/>
    <property type="match status" value="1"/>
</dbReference>
<dbReference type="AlphaFoldDB" id="A0A8J5KDA9"/>
<dbReference type="PANTHER" id="PTHR11571">
    <property type="entry name" value="GLUTATHIONE S-TRANSFERASE"/>
    <property type="match status" value="1"/>
</dbReference>
<dbReference type="Proteomes" id="UP000747542">
    <property type="component" value="Unassembled WGS sequence"/>
</dbReference>
<dbReference type="SUPFAM" id="SSF47616">
    <property type="entry name" value="GST C-terminal domain-like"/>
    <property type="match status" value="1"/>
</dbReference>
<dbReference type="Pfam" id="PF14497">
    <property type="entry name" value="GST_C_3"/>
    <property type="match status" value="1"/>
</dbReference>
<keyword evidence="2" id="KW-0808">Transferase</keyword>
<feature type="domain" description="GST C-terminal" evidence="6">
    <location>
        <begin position="97"/>
        <end position="219"/>
    </location>
</feature>
<dbReference type="InterPro" id="IPR050213">
    <property type="entry name" value="GST_superfamily"/>
</dbReference>
<dbReference type="InterPro" id="IPR010987">
    <property type="entry name" value="Glutathione-S-Trfase_C-like"/>
</dbReference>
<evidence type="ECO:0000259" key="5">
    <source>
        <dbReference type="PROSITE" id="PS50404"/>
    </source>
</evidence>
<organism evidence="7 8">
    <name type="scientific">Homarus americanus</name>
    <name type="common">American lobster</name>
    <dbReference type="NCBI Taxonomy" id="6706"/>
    <lineage>
        <taxon>Eukaryota</taxon>
        <taxon>Metazoa</taxon>
        <taxon>Ecdysozoa</taxon>
        <taxon>Arthropoda</taxon>
        <taxon>Crustacea</taxon>
        <taxon>Multicrustacea</taxon>
        <taxon>Malacostraca</taxon>
        <taxon>Eumalacostraca</taxon>
        <taxon>Eucarida</taxon>
        <taxon>Decapoda</taxon>
        <taxon>Pleocyemata</taxon>
        <taxon>Astacidea</taxon>
        <taxon>Nephropoidea</taxon>
        <taxon>Nephropidae</taxon>
        <taxon>Homarus</taxon>
    </lineage>
</organism>
<dbReference type="InterPro" id="IPR040079">
    <property type="entry name" value="Glutathione_S-Trfase"/>
</dbReference>
<dbReference type="SFLD" id="SFLDG00363">
    <property type="entry name" value="AMPS_(cytGST):_Alpha-__Mu-__Pi"/>
    <property type="match status" value="1"/>
</dbReference>
<dbReference type="InterPro" id="IPR036249">
    <property type="entry name" value="Thioredoxin-like_sf"/>
</dbReference>
<dbReference type="SFLD" id="SFLDG01205">
    <property type="entry name" value="AMPS.1"/>
    <property type="match status" value="1"/>
</dbReference>